<evidence type="ECO:0000256" key="4">
    <source>
        <dbReference type="ARBA" id="ARBA00022989"/>
    </source>
</evidence>
<feature type="transmembrane region" description="Helical" evidence="8">
    <location>
        <begin position="540"/>
        <end position="563"/>
    </location>
</feature>
<proteinExistence type="inferred from homology"/>
<dbReference type="Proteomes" id="UP001501746">
    <property type="component" value="Unassembled WGS sequence"/>
</dbReference>
<feature type="compositionally biased region" description="Pro residues" evidence="7">
    <location>
        <begin position="74"/>
        <end position="92"/>
    </location>
</feature>
<evidence type="ECO:0000256" key="2">
    <source>
        <dbReference type="ARBA" id="ARBA00022475"/>
    </source>
</evidence>
<dbReference type="Pfam" id="PF06738">
    <property type="entry name" value="ThrE"/>
    <property type="match status" value="1"/>
</dbReference>
<feature type="transmembrane region" description="Helical" evidence="8">
    <location>
        <begin position="365"/>
        <end position="385"/>
    </location>
</feature>
<gene>
    <name evidence="11" type="ORF">GCM10009750_07150</name>
</gene>
<protein>
    <recommendedName>
        <fullName evidence="10">Threonine/serine exporter-like N-terminal domain-containing protein</fullName>
    </recommendedName>
</protein>
<evidence type="ECO:0000313" key="12">
    <source>
        <dbReference type="Proteomes" id="UP001501746"/>
    </source>
</evidence>
<feature type="transmembrane region" description="Helical" evidence="8">
    <location>
        <begin position="464"/>
        <end position="483"/>
    </location>
</feature>
<accession>A0ABN2MHU5</accession>
<evidence type="ECO:0000256" key="5">
    <source>
        <dbReference type="ARBA" id="ARBA00023136"/>
    </source>
</evidence>
<evidence type="ECO:0000313" key="11">
    <source>
        <dbReference type="EMBL" id="GAA1826331.1"/>
    </source>
</evidence>
<comment type="subcellular location">
    <subcellularLocation>
        <location evidence="1">Cell membrane</location>
        <topology evidence="1">Multi-pass membrane protein</topology>
    </subcellularLocation>
</comment>
<sequence length="605" mass="60079">MLGGFTRVVAATAFGAALAASALLSAPTAALAAPAPAGTAASTVAAPEDPTPTPLESLAPESPDPTTDPDPDPDPTPTPEPDPEPTVAPEPTESPDPETAEPTESPATEEPTPTAEPTPTPTPTPSEAPAPTQVPAVPPAAADPATSVLSWVIAAAVLLVAAGILVVARRREPARSDSALILTGATSVGAVATTATPTADAPETAATQAAMEDIGEAMTDAGYSVATVRQALEDVARANGVDGTEIIVFPTALLVSARGEGVTSTGAVSSGERALLLHQVDELQRIVDDARAGSADPAEIRSRIARMRTMPPPYSRVQRGAAYVLLSAGLSVLLGASWTGVVYAALLGAGVGAVLLAGERLSGRYRALLTVGISFGVALVVLLGLRLGLDSGVLPALIAPLVVLLPGALLTVGSIELATGQMLSGAGRLAAGAMQLVLLAVGIVAAGALVGIPSLEVSTSATTLGIVAPWIAVAMFGVGIVVYQCAPWSSFGWILLVLYVAYGAQVLGAVFFGGVLSALIGALVATPVTVLVARRPSGPAALVSFMPAFWLLVPGALGLVGVASVLGGDASGSDSLVTTVSTIVGISLGVLAGTAISSRLGRPVL</sequence>
<feature type="transmembrane region" description="Helical" evidence="8">
    <location>
        <begin position="575"/>
        <end position="596"/>
    </location>
</feature>
<reference evidence="11 12" key="1">
    <citation type="journal article" date="2019" name="Int. J. Syst. Evol. Microbiol.">
        <title>The Global Catalogue of Microorganisms (GCM) 10K type strain sequencing project: providing services to taxonomists for standard genome sequencing and annotation.</title>
        <authorList>
            <consortium name="The Broad Institute Genomics Platform"/>
            <consortium name="The Broad Institute Genome Sequencing Center for Infectious Disease"/>
            <person name="Wu L."/>
            <person name="Ma J."/>
        </authorList>
    </citation>
    <scope>NUCLEOTIDE SEQUENCE [LARGE SCALE GENOMIC DNA]</scope>
    <source>
        <strain evidence="11 12">JCM 14323</strain>
    </source>
</reference>
<dbReference type="PANTHER" id="PTHR34390">
    <property type="entry name" value="UPF0442 PROTEIN YJJB-RELATED"/>
    <property type="match status" value="1"/>
</dbReference>
<feature type="compositionally biased region" description="Low complexity" evidence="7">
    <location>
        <begin position="102"/>
        <end position="113"/>
    </location>
</feature>
<feature type="chain" id="PRO_5046099213" description="Threonine/serine exporter-like N-terminal domain-containing protein" evidence="9">
    <location>
        <begin position="33"/>
        <end position="605"/>
    </location>
</feature>
<keyword evidence="4 8" id="KW-1133">Transmembrane helix</keyword>
<evidence type="ECO:0000256" key="1">
    <source>
        <dbReference type="ARBA" id="ARBA00004651"/>
    </source>
</evidence>
<feature type="transmembrane region" description="Helical" evidence="8">
    <location>
        <begin position="514"/>
        <end position="533"/>
    </location>
</feature>
<dbReference type="InterPro" id="IPR050539">
    <property type="entry name" value="ThrE_Dicarb/AminoAcid_Exp"/>
</dbReference>
<organism evidence="11 12">
    <name type="scientific">Agromyces salentinus</name>
    <dbReference type="NCBI Taxonomy" id="269421"/>
    <lineage>
        <taxon>Bacteria</taxon>
        <taxon>Bacillati</taxon>
        <taxon>Actinomycetota</taxon>
        <taxon>Actinomycetes</taxon>
        <taxon>Micrococcales</taxon>
        <taxon>Microbacteriaceae</taxon>
        <taxon>Agromyces</taxon>
    </lineage>
</organism>
<comment type="caution">
    <text evidence="11">The sequence shown here is derived from an EMBL/GenBank/DDBJ whole genome shotgun (WGS) entry which is preliminary data.</text>
</comment>
<feature type="compositionally biased region" description="Pro residues" evidence="7">
    <location>
        <begin position="114"/>
        <end position="128"/>
    </location>
</feature>
<feature type="compositionally biased region" description="Low complexity" evidence="7">
    <location>
        <begin position="28"/>
        <end position="47"/>
    </location>
</feature>
<feature type="compositionally biased region" description="Low complexity" evidence="7">
    <location>
        <begin position="129"/>
        <end position="141"/>
    </location>
</feature>
<keyword evidence="2" id="KW-1003">Cell membrane</keyword>
<feature type="transmembrane region" description="Helical" evidence="8">
    <location>
        <begin position="397"/>
        <end position="417"/>
    </location>
</feature>
<dbReference type="PRINTS" id="PR01217">
    <property type="entry name" value="PRICHEXTENSN"/>
</dbReference>
<feature type="transmembrane region" description="Helical" evidence="8">
    <location>
        <begin position="148"/>
        <end position="168"/>
    </location>
</feature>
<feature type="transmembrane region" description="Helical" evidence="8">
    <location>
        <begin position="429"/>
        <end position="452"/>
    </location>
</feature>
<dbReference type="EMBL" id="BAAANK010000002">
    <property type="protein sequence ID" value="GAA1826331.1"/>
    <property type="molecule type" value="Genomic_DNA"/>
</dbReference>
<keyword evidence="5 8" id="KW-0472">Membrane</keyword>
<evidence type="ECO:0000256" key="9">
    <source>
        <dbReference type="SAM" id="SignalP"/>
    </source>
</evidence>
<dbReference type="InterPro" id="IPR010619">
    <property type="entry name" value="ThrE-like_N"/>
</dbReference>
<keyword evidence="12" id="KW-1185">Reference proteome</keyword>
<evidence type="ECO:0000256" key="8">
    <source>
        <dbReference type="SAM" id="Phobius"/>
    </source>
</evidence>
<evidence type="ECO:0000259" key="10">
    <source>
        <dbReference type="Pfam" id="PF06738"/>
    </source>
</evidence>
<evidence type="ECO:0000256" key="3">
    <source>
        <dbReference type="ARBA" id="ARBA00022692"/>
    </source>
</evidence>
<dbReference type="PANTHER" id="PTHR34390:SF2">
    <property type="entry name" value="SUCCINATE TRANSPORTER SUBUNIT YJJP-RELATED"/>
    <property type="match status" value="1"/>
</dbReference>
<comment type="similarity">
    <text evidence="6">Belongs to the ThrE exporter (TC 2.A.79) family.</text>
</comment>
<name>A0ABN2MHU5_9MICO</name>
<evidence type="ECO:0000256" key="6">
    <source>
        <dbReference type="ARBA" id="ARBA00034125"/>
    </source>
</evidence>
<keyword evidence="9" id="KW-0732">Signal</keyword>
<evidence type="ECO:0000256" key="7">
    <source>
        <dbReference type="SAM" id="MobiDB-lite"/>
    </source>
</evidence>
<feature type="domain" description="Threonine/serine exporter-like N-terminal" evidence="10">
    <location>
        <begin position="213"/>
        <end position="448"/>
    </location>
</feature>
<feature type="signal peptide" evidence="9">
    <location>
        <begin position="1"/>
        <end position="32"/>
    </location>
</feature>
<feature type="region of interest" description="Disordered" evidence="7">
    <location>
        <begin position="28"/>
        <end position="141"/>
    </location>
</feature>
<keyword evidence="3 8" id="KW-0812">Transmembrane</keyword>